<evidence type="ECO:0000313" key="5">
    <source>
        <dbReference type="Proteomes" id="UP001241605"/>
    </source>
</evidence>
<name>A0ABY8QDC5_9RHOB</name>
<sequence length="244" mass="27832">MTKTSDDTLTPTHPGNVISVLIVDDLETDRMRLARQCRKAGLKAEYYEAASLAETQDAMQSMHFDMIFLDYHLDMETGLDVLEIIRADPNHEDTVVLMVTSVGEPEIIVQAMRAGCSDYLVKDEMTVESVRKAITSAFERQLINVAMTNERALRERMVKSINRFTCSTAPDMQRLLYTVLRRLRTLRGLSAEAQEIMHELHLAENSCYQLFEQVDDAKKHFIQAEMLKHPQDQPVTPQFGVRPA</sequence>
<proteinExistence type="predicted"/>
<keyword evidence="5" id="KW-1185">Reference proteome</keyword>
<organism evidence="4 5">
    <name type="scientific">Tropicibacter oceani</name>
    <dbReference type="NCBI Taxonomy" id="3058420"/>
    <lineage>
        <taxon>Bacteria</taxon>
        <taxon>Pseudomonadati</taxon>
        <taxon>Pseudomonadota</taxon>
        <taxon>Alphaproteobacteria</taxon>
        <taxon>Rhodobacterales</taxon>
        <taxon>Roseobacteraceae</taxon>
        <taxon>Tropicibacter</taxon>
    </lineage>
</organism>
<feature type="modified residue" description="4-aspartylphosphate" evidence="2">
    <location>
        <position position="70"/>
    </location>
</feature>
<dbReference type="InterPro" id="IPR001789">
    <property type="entry name" value="Sig_transdc_resp-reg_receiver"/>
</dbReference>
<reference evidence="4 5" key="1">
    <citation type="submission" date="2023-05" db="EMBL/GenBank/DDBJ databases">
        <title>YMD87, complete Genome.</title>
        <authorList>
            <person name="Zhang J."/>
            <person name="Xu X."/>
        </authorList>
    </citation>
    <scope>NUCLEOTIDE SEQUENCE [LARGE SCALE GENOMIC DNA]</scope>
    <source>
        <strain evidence="4 5">YMD87</strain>
    </source>
</reference>
<feature type="domain" description="Response regulatory" evidence="3">
    <location>
        <begin position="19"/>
        <end position="137"/>
    </location>
</feature>
<dbReference type="EMBL" id="CP124616">
    <property type="protein sequence ID" value="WGW02443.1"/>
    <property type="molecule type" value="Genomic_DNA"/>
</dbReference>
<gene>
    <name evidence="4" type="ORF">QF118_10835</name>
</gene>
<protein>
    <submittedName>
        <fullName evidence="4">Response regulator</fullName>
    </submittedName>
</protein>
<evidence type="ECO:0000256" key="1">
    <source>
        <dbReference type="ARBA" id="ARBA00022553"/>
    </source>
</evidence>
<evidence type="ECO:0000259" key="3">
    <source>
        <dbReference type="PROSITE" id="PS50110"/>
    </source>
</evidence>
<evidence type="ECO:0000256" key="2">
    <source>
        <dbReference type="PROSITE-ProRule" id="PRU00169"/>
    </source>
</evidence>
<dbReference type="InterPro" id="IPR050595">
    <property type="entry name" value="Bact_response_regulator"/>
</dbReference>
<dbReference type="SUPFAM" id="SSF52172">
    <property type="entry name" value="CheY-like"/>
    <property type="match status" value="1"/>
</dbReference>
<dbReference type="PANTHER" id="PTHR44591">
    <property type="entry name" value="STRESS RESPONSE REGULATOR PROTEIN 1"/>
    <property type="match status" value="1"/>
</dbReference>
<accession>A0ABY8QDC5</accession>
<dbReference type="PROSITE" id="PS50110">
    <property type="entry name" value="RESPONSE_REGULATORY"/>
    <property type="match status" value="1"/>
</dbReference>
<dbReference type="PANTHER" id="PTHR44591:SF3">
    <property type="entry name" value="RESPONSE REGULATORY DOMAIN-CONTAINING PROTEIN"/>
    <property type="match status" value="1"/>
</dbReference>
<evidence type="ECO:0000313" key="4">
    <source>
        <dbReference type="EMBL" id="WGW02443.1"/>
    </source>
</evidence>
<dbReference type="CDD" id="cd00156">
    <property type="entry name" value="REC"/>
    <property type="match status" value="1"/>
</dbReference>
<dbReference type="SMART" id="SM00448">
    <property type="entry name" value="REC"/>
    <property type="match status" value="1"/>
</dbReference>
<dbReference type="Proteomes" id="UP001241605">
    <property type="component" value="Chromosome"/>
</dbReference>
<dbReference type="Gene3D" id="3.40.50.2300">
    <property type="match status" value="1"/>
</dbReference>
<dbReference type="InterPro" id="IPR011006">
    <property type="entry name" value="CheY-like_superfamily"/>
</dbReference>
<keyword evidence="1 2" id="KW-0597">Phosphoprotein</keyword>
<dbReference type="Pfam" id="PF00072">
    <property type="entry name" value="Response_reg"/>
    <property type="match status" value="1"/>
</dbReference>
<dbReference type="RefSeq" id="WP_282299077.1">
    <property type="nucleotide sequence ID" value="NZ_CP124616.1"/>
</dbReference>